<evidence type="ECO:0000313" key="1">
    <source>
        <dbReference type="EMBL" id="KAJ2844601.1"/>
    </source>
</evidence>
<evidence type="ECO:0000313" key="2">
    <source>
        <dbReference type="Proteomes" id="UP001139887"/>
    </source>
</evidence>
<feature type="non-terminal residue" evidence="1">
    <location>
        <position position="139"/>
    </location>
</feature>
<dbReference type="Pfam" id="PF25762">
    <property type="entry name" value="HAUS1"/>
    <property type="match status" value="1"/>
</dbReference>
<name>A0A9W8I4D7_9FUNG</name>
<dbReference type="OrthoDB" id="5372507at2759"/>
<dbReference type="InterPro" id="IPR026243">
    <property type="entry name" value="HAUS1"/>
</dbReference>
<organism evidence="1 2">
    <name type="scientific">Coemansia brasiliensis</name>
    <dbReference type="NCBI Taxonomy" id="2650707"/>
    <lineage>
        <taxon>Eukaryota</taxon>
        <taxon>Fungi</taxon>
        <taxon>Fungi incertae sedis</taxon>
        <taxon>Zoopagomycota</taxon>
        <taxon>Kickxellomycotina</taxon>
        <taxon>Kickxellomycetes</taxon>
        <taxon>Kickxellales</taxon>
        <taxon>Kickxellaceae</taxon>
        <taxon>Coemansia</taxon>
    </lineage>
</organism>
<dbReference type="EMBL" id="JANBUW010001033">
    <property type="protein sequence ID" value="KAJ2844601.1"/>
    <property type="molecule type" value="Genomic_DNA"/>
</dbReference>
<dbReference type="Proteomes" id="UP001139887">
    <property type="component" value="Unassembled WGS sequence"/>
</dbReference>
<proteinExistence type="predicted"/>
<sequence length="139" mass="15557">MLYRLHKPILAVQQIVENVQSEATREYTALSANIADILKAANITLSGLSQSTSKALSELSAIASDLGLSDMRVESFECAIASQTIKEFRERTEAASLSEQTQKLQEQIRNSQSRQTRLRALLDERQKAAGSEEQKCREW</sequence>
<reference evidence="1" key="1">
    <citation type="submission" date="2022-07" db="EMBL/GenBank/DDBJ databases">
        <title>Phylogenomic reconstructions and comparative analyses of Kickxellomycotina fungi.</title>
        <authorList>
            <person name="Reynolds N.K."/>
            <person name="Stajich J.E."/>
            <person name="Barry K."/>
            <person name="Grigoriev I.V."/>
            <person name="Crous P."/>
            <person name="Smith M.E."/>
        </authorList>
    </citation>
    <scope>NUCLEOTIDE SEQUENCE</scope>
    <source>
        <strain evidence="1">NRRL 1566</strain>
    </source>
</reference>
<protein>
    <submittedName>
        <fullName evidence="1">Uncharacterized protein</fullName>
    </submittedName>
</protein>
<keyword evidence="2" id="KW-1185">Reference proteome</keyword>
<gene>
    <name evidence="1" type="ORF">IWW36_005120</name>
</gene>
<comment type="caution">
    <text evidence="1">The sequence shown here is derived from an EMBL/GenBank/DDBJ whole genome shotgun (WGS) entry which is preliminary data.</text>
</comment>
<accession>A0A9W8I4D7</accession>
<dbReference type="AlphaFoldDB" id="A0A9W8I4D7"/>